<evidence type="ECO:0000256" key="2">
    <source>
        <dbReference type="SAM" id="Phobius"/>
    </source>
</evidence>
<evidence type="ECO:0000313" key="3">
    <source>
        <dbReference type="Proteomes" id="UP000515160"/>
    </source>
</evidence>
<dbReference type="GeneID" id="117578269"/>
<feature type="region of interest" description="Disordered" evidence="1">
    <location>
        <begin position="118"/>
        <end position="175"/>
    </location>
</feature>
<feature type="region of interest" description="Disordered" evidence="1">
    <location>
        <begin position="30"/>
        <end position="80"/>
    </location>
</feature>
<dbReference type="OrthoDB" id="8188129at2759"/>
<feature type="compositionally biased region" description="Basic and acidic residues" evidence="1">
    <location>
        <begin position="60"/>
        <end position="69"/>
    </location>
</feature>
<reference evidence="4" key="1">
    <citation type="submission" date="2025-08" db="UniProtKB">
        <authorList>
            <consortium name="RefSeq"/>
        </authorList>
    </citation>
    <scope>IDENTIFICATION</scope>
    <source>
        <strain evidence="4">15112-1751.03</strain>
        <tissue evidence="4">Whole Adult</tissue>
    </source>
</reference>
<accession>A0A6P8Y0U7</accession>
<dbReference type="Proteomes" id="UP000515160">
    <property type="component" value="Chromosome X"/>
</dbReference>
<keyword evidence="3" id="KW-1185">Reference proteome</keyword>
<sequence>MLIEIYDYAAKLLNNMTATTATIINNLTAHKGVDNNNDDDDGENNEEVPEEEQNQEEEEKGERVEDVANPRRATNLTSKLLQVTTGNMKALLNHTLATMAGEHGFALPTLLLHGQRIKPATGNSSNSNNYSNNSSNFSNSSSISSSSNNDSHISHLSGNNSSSNSSYNSSSSSLEHESNSMYNVGHLGQLGNLSQLSNLSQLGFIESTTTSSTTTTAAAAAAAITHLPHGAASTFPAQTMATFIAAGNKNRPILYPTVSPESIVIPIVSCIFGFPILALIVICCLRRRAKLARERDRRRNYDMQDHAVSLVRFSPIHRLNYRSSRAISLRPERSLSQGFTSLELDTVLEERCSDVEQTQTEILNAESPMDTNSSYKMSFSSS</sequence>
<organism evidence="3 4">
    <name type="scientific">Drosophila albomicans</name>
    <name type="common">Fruit fly</name>
    <dbReference type="NCBI Taxonomy" id="7291"/>
    <lineage>
        <taxon>Eukaryota</taxon>
        <taxon>Metazoa</taxon>
        <taxon>Ecdysozoa</taxon>
        <taxon>Arthropoda</taxon>
        <taxon>Hexapoda</taxon>
        <taxon>Insecta</taxon>
        <taxon>Pterygota</taxon>
        <taxon>Neoptera</taxon>
        <taxon>Endopterygota</taxon>
        <taxon>Diptera</taxon>
        <taxon>Brachycera</taxon>
        <taxon>Muscomorpha</taxon>
        <taxon>Ephydroidea</taxon>
        <taxon>Drosophilidae</taxon>
        <taxon>Drosophila</taxon>
    </lineage>
</organism>
<name>A0A6P8Y0U7_DROAB</name>
<keyword evidence="2" id="KW-1133">Transmembrane helix</keyword>
<protein>
    <submittedName>
        <fullName evidence="4">Uncharacterized protein</fullName>
    </submittedName>
</protein>
<evidence type="ECO:0000256" key="1">
    <source>
        <dbReference type="SAM" id="MobiDB-lite"/>
    </source>
</evidence>
<proteinExistence type="predicted"/>
<evidence type="ECO:0000313" key="4">
    <source>
        <dbReference type="RefSeq" id="XP_034119583.2"/>
    </source>
</evidence>
<keyword evidence="2" id="KW-0812">Transmembrane</keyword>
<gene>
    <name evidence="4" type="primary">LOC117578269</name>
</gene>
<feature type="compositionally biased region" description="Low complexity" evidence="1">
    <location>
        <begin position="123"/>
        <end position="173"/>
    </location>
</feature>
<feature type="transmembrane region" description="Helical" evidence="2">
    <location>
        <begin position="263"/>
        <end position="285"/>
    </location>
</feature>
<dbReference type="RefSeq" id="XP_034119583.2">
    <property type="nucleotide sequence ID" value="XM_034263692.2"/>
</dbReference>
<feature type="compositionally biased region" description="Acidic residues" evidence="1">
    <location>
        <begin position="36"/>
        <end position="59"/>
    </location>
</feature>
<keyword evidence="2" id="KW-0472">Membrane</keyword>
<dbReference type="AlphaFoldDB" id="A0A6P8Y0U7"/>